<dbReference type="EMBL" id="JASXSV010000030">
    <property type="protein sequence ID" value="MDP0590088.1"/>
    <property type="molecule type" value="Genomic_DNA"/>
</dbReference>
<gene>
    <name evidence="4" type="ORF">QS748_13250</name>
</gene>
<dbReference type="Pfam" id="PF17836">
    <property type="entry name" value="PglD_N"/>
    <property type="match status" value="1"/>
</dbReference>
<dbReference type="PANTHER" id="PTHR43300:SF7">
    <property type="entry name" value="UDP-N-ACETYLBACILLOSAMINE N-ACETYLTRANSFERASE"/>
    <property type="match status" value="1"/>
</dbReference>
<dbReference type="InterPro" id="IPR020019">
    <property type="entry name" value="AcTrfase_PglD-like"/>
</dbReference>
<evidence type="ECO:0000313" key="5">
    <source>
        <dbReference type="Proteomes" id="UP001178148"/>
    </source>
</evidence>
<evidence type="ECO:0000256" key="1">
    <source>
        <dbReference type="ARBA" id="ARBA00007274"/>
    </source>
</evidence>
<name>A0AA90NYK1_9GAMM</name>
<dbReference type="PANTHER" id="PTHR43300">
    <property type="entry name" value="ACETYLTRANSFERASE"/>
    <property type="match status" value="1"/>
</dbReference>
<sequence length="225" mass="24430">MKNIYGVYGAGGFGREVMPLLEEYLVSINESKENIYFIDDFCDGEYINSLPIVSYNSFLHLSADERSVTIAIENSNVREKLTNKCLESNVRILGVSATNVMKLAEVSIGCGAILCPFVTLTSNVKIGKSFQANIYSYVAHDCIIGDYVTFSPSVRCNGNVVIDDHVYIGTGAIIKQGTSEKPIKIGKGAIISVGAFVTKNVPDGVTVFGNPAIELTKENLRKRNG</sequence>
<feature type="site" description="Increases basicity of active site His" evidence="2">
    <location>
        <position position="141"/>
    </location>
</feature>
<evidence type="ECO:0000259" key="3">
    <source>
        <dbReference type="Pfam" id="PF17836"/>
    </source>
</evidence>
<evidence type="ECO:0000256" key="2">
    <source>
        <dbReference type="PIRSR" id="PIRSR620019-1"/>
    </source>
</evidence>
<dbReference type="AlphaFoldDB" id="A0AA90NYK1"/>
<dbReference type="InterPro" id="IPR050179">
    <property type="entry name" value="Trans_hexapeptide_repeat"/>
</dbReference>
<feature type="active site" description="Proton acceptor" evidence="2">
    <location>
        <position position="140"/>
    </location>
</feature>
<dbReference type="CDD" id="cd03360">
    <property type="entry name" value="LbH_AT_putative"/>
    <property type="match status" value="1"/>
</dbReference>
<dbReference type="InterPro" id="IPR041561">
    <property type="entry name" value="PglD_N"/>
</dbReference>
<keyword evidence="5" id="KW-1185">Reference proteome</keyword>
<organism evidence="4 5">
    <name type="scientific">Candidatus Endonucleibacter bathymodioli</name>
    <dbReference type="NCBI Taxonomy" id="539814"/>
    <lineage>
        <taxon>Bacteria</taxon>
        <taxon>Pseudomonadati</taxon>
        <taxon>Pseudomonadota</taxon>
        <taxon>Gammaproteobacteria</taxon>
        <taxon>Oceanospirillales</taxon>
        <taxon>Endozoicomonadaceae</taxon>
        <taxon>Candidatus Endonucleibacter</taxon>
    </lineage>
</organism>
<proteinExistence type="inferred from homology"/>
<comment type="similarity">
    <text evidence="1">Belongs to the transferase hexapeptide repeat family.</text>
</comment>
<dbReference type="InterPro" id="IPR011004">
    <property type="entry name" value="Trimer_LpxA-like_sf"/>
</dbReference>
<dbReference type="Proteomes" id="UP001178148">
    <property type="component" value="Unassembled WGS sequence"/>
</dbReference>
<dbReference type="Gene3D" id="2.160.10.10">
    <property type="entry name" value="Hexapeptide repeat proteins"/>
    <property type="match status" value="1"/>
</dbReference>
<dbReference type="Gene3D" id="3.40.50.20">
    <property type="match status" value="1"/>
</dbReference>
<feature type="domain" description="PglD N-terminal" evidence="3">
    <location>
        <begin position="7"/>
        <end position="84"/>
    </location>
</feature>
<accession>A0AA90NYK1</accession>
<dbReference type="SUPFAM" id="SSF51161">
    <property type="entry name" value="Trimeric LpxA-like enzymes"/>
    <property type="match status" value="1"/>
</dbReference>
<comment type="caution">
    <text evidence="4">The sequence shown here is derived from an EMBL/GenBank/DDBJ whole genome shotgun (WGS) entry which is preliminary data.</text>
</comment>
<evidence type="ECO:0000313" key="4">
    <source>
        <dbReference type="EMBL" id="MDP0590088.1"/>
    </source>
</evidence>
<protein>
    <submittedName>
        <fullName evidence="4">Acetyltransferase</fullName>
    </submittedName>
</protein>
<reference evidence="4 5" key="1">
    <citation type="journal article" date="2023" name="bioRxiv">
        <title>An intranuclear bacterial parasite of deep-sea mussels expresses apoptosis inhibitors acquired from its host.</title>
        <authorList>
            <person name="Gonzalez Porras M.A."/>
            <person name="Assie A."/>
            <person name="Tietjen M."/>
            <person name="Violette M."/>
            <person name="Kleiner M."/>
            <person name="Gruber-Vodicka H."/>
            <person name="Dubilier N."/>
            <person name="Leisch N."/>
        </authorList>
    </citation>
    <scope>NUCLEOTIDE SEQUENCE [LARGE SCALE GENOMIC DNA]</scope>
    <source>
        <strain evidence="4">IAP13</strain>
    </source>
</reference>